<accession>A0A7L0G782</accession>
<evidence type="ECO:0000313" key="2">
    <source>
        <dbReference type="Proteomes" id="UP000555649"/>
    </source>
</evidence>
<dbReference type="GO" id="GO:1990498">
    <property type="term" value="C:mitotic spindle microtubule"/>
    <property type="evidence" value="ECO:0007669"/>
    <property type="project" value="TreeGrafter"/>
</dbReference>
<proteinExistence type="predicted"/>
<sequence>KVRSMWTLVMEMLASLKKEKEHVDSVLDVLEDCAGQCILDGTNVTFSVPQLLRDRVESGGYQCCTGNVYEAEKLNFLAVIQLLNEALRALRDEHCQCELNQLLQVTNNSIMLRNKVLQDLKEKRLKIEQQGCVSARGSISRKQEDWKVKWKNFLGQCSFNLILDQNPVSSVQFI</sequence>
<gene>
    <name evidence="1" type="primary">Haus6_1</name>
    <name evidence="1" type="ORF">HERCAC_R15457</name>
</gene>
<reference evidence="1 2" key="1">
    <citation type="submission" date="2019-09" db="EMBL/GenBank/DDBJ databases">
        <title>Bird 10,000 Genomes (B10K) Project - Family phase.</title>
        <authorList>
            <person name="Zhang G."/>
        </authorList>
    </citation>
    <scope>NUCLEOTIDE SEQUENCE [LARGE SCALE GENOMIC DNA]</scope>
    <source>
        <strain evidence="1">B10K-DU-005-78</strain>
        <tissue evidence="1">Mixed tissue sample</tissue>
    </source>
</reference>
<dbReference type="PANTHER" id="PTHR16151">
    <property type="entry name" value="HAUS AUGMIN-LIKE COMPLEX SUBUNIT 6"/>
    <property type="match status" value="1"/>
</dbReference>
<organism evidence="1 2">
    <name type="scientific">Herpetotheres cachinnans</name>
    <name type="common">Laughing falcon</name>
    <name type="synonym">Falco cachinnans</name>
    <dbReference type="NCBI Taxonomy" id="56343"/>
    <lineage>
        <taxon>Eukaryota</taxon>
        <taxon>Metazoa</taxon>
        <taxon>Chordata</taxon>
        <taxon>Craniata</taxon>
        <taxon>Vertebrata</taxon>
        <taxon>Euteleostomi</taxon>
        <taxon>Archelosauria</taxon>
        <taxon>Archosauria</taxon>
        <taxon>Dinosauria</taxon>
        <taxon>Saurischia</taxon>
        <taxon>Theropoda</taxon>
        <taxon>Coelurosauria</taxon>
        <taxon>Aves</taxon>
        <taxon>Neognathae</taxon>
        <taxon>Neoaves</taxon>
        <taxon>Telluraves</taxon>
        <taxon>Australaves</taxon>
        <taxon>Falconiformes</taxon>
        <taxon>Falconidae</taxon>
        <taxon>Herpetotheres</taxon>
    </lineage>
</organism>
<dbReference type="GO" id="GO:0070652">
    <property type="term" value="C:HAUS complex"/>
    <property type="evidence" value="ECO:0007669"/>
    <property type="project" value="InterPro"/>
</dbReference>
<name>A0A7L0G782_HERCA</name>
<comment type="caution">
    <text evidence="1">The sequence shown here is derived from an EMBL/GenBank/DDBJ whole genome shotgun (WGS) entry which is preliminary data.</text>
</comment>
<dbReference type="EMBL" id="VXAJ01000053">
    <property type="protein sequence ID" value="NXK03817.1"/>
    <property type="molecule type" value="Genomic_DNA"/>
</dbReference>
<feature type="non-terminal residue" evidence="1">
    <location>
        <position position="174"/>
    </location>
</feature>
<dbReference type="PANTHER" id="PTHR16151:SF2">
    <property type="entry name" value="HAUS AUGMIN-LIKE COMPLEX SUBUNIT 6"/>
    <property type="match status" value="1"/>
</dbReference>
<protein>
    <submittedName>
        <fullName evidence="1">HAUS6 protein</fullName>
    </submittedName>
</protein>
<evidence type="ECO:0000313" key="1">
    <source>
        <dbReference type="EMBL" id="NXK03817.1"/>
    </source>
</evidence>
<keyword evidence="2" id="KW-1185">Reference proteome</keyword>
<dbReference type="Proteomes" id="UP000555649">
    <property type="component" value="Unassembled WGS sequence"/>
</dbReference>
<feature type="non-terminal residue" evidence="1">
    <location>
        <position position="1"/>
    </location>
</feature>
<dbReference type="AlphaFoldDB" id="A0A7L0G782"/>
<dbReference type="GO" id="GO:0051225">
    <property type="term" value="P:spindle assembly"/>
    <property type="evidence" value="ECO:0007669"/>
    <property type="project" value="InterPro"/>
</dbReference>
<dbReference type="GO" id="GO:0008017">
    <property type="term" value="F:microtubule binding"/>
    <property type="evidence" value="ECO:0007669"/>
    <property type="project" value="TreeGrafter"/>
</dbReference>
<dbReference type="InterPro" id="IPR026797">
    <property type="entry name" value="HAUS_6"/>
</dbReference>